<reference evidence="2" key="1">
    <citation type="journal article" date="2022" name="Mol. Ecol. Resour.">
        <title>The genomes of chicory, endive, great burdock and yacon provide insights into Asteraceae palaeo-polyploidization history and plant inulin production.</title>
        <authorList>
            <person name="Fan W."/>
            <person name="Wang S."/>
            <person name="Wang H."/>
            <person name="Wang A."/>
            <person name="Jiang F."/>
            <person name="Liu H."/>
            <person name="Zhao H."/>
            <person name="Xu D."/>
            <person name="Zhang Y."/>
        </authorList>
    </citation>
    <scope>NUCLEOTIDE SEQUENCE [LARGE SCALE GENOMIC DNA]</scope>
    <source>
        <strain evidence="2">cv. Yunnan</strain>
    </source>
</reference>
<organism evidence="1 2">
    <name type="scientific">Smallanthus sonchifolius</name>
    <dbReference type="NCBI Taxonomy" id="185202"/>
    <lineage>
        <taxon>Eukaryota</taxon>
        <taxon>Viridiplantae</taxon>
        <taxon>Streptophyta</taxon>
        <taxon>Embryophyta</taxon>
        <taxon>Tracheophyta</taxon>
        <taxon>Spermatophyta</taxon>
        <taxon>Magnoliopsida</taxon>
        <taxon>eudicotyledons</taxon>
        <taxon>Gunneridae</taxon>
        <taxon>Pentapetalae</taxon>
        <taxon>asterids</taxon>
        <taxon>campanulids</taxon>
        <taxon>Asterales</taxon>
        <taxon>Asteraceae</taxon>
        <taxon>Asteroideae</taxon>
        <taxon>Heliantheae alliance</taxon>
        <taxon>Millerieae</taxon>
        <taxon>Smallanthus</taxon>
    </lineage>
</organism>
<gene>
    <name evidence="1" type="ORF">L1987_04394</name>
</gene>
<keyword evidence="2" id="KW-1185">Reference proteome</keyword>
<evidence type="ECO:0000313" key="2">
    <source>
        <dbReference type="Proteomes" id="UP001056120"/>
    </source>
</evidence>
<dbReference type="Proteomes" id="UP001056120">
    <property type="component" value="Linkage Group LG01"/>
</dbReference>
<name>A0ACB9KDC2_9ASTR</name>
<comment type="caution">
    <text evidence="1">The sequence shown here is derived from an EMBL/GenBank/DDBJ whole genome shotgun (WGS) entry which is preliminary data.</text>
</comment>
<protein>
    <submittedName>
        <fullName evidence="1">Uncharacterized protein</fullName>
    </submittedName>
</protein>
<evidence type="ECO:0000313" key="1">
    <source>
        <dbReference type="EMBL" id="KAI3830257.1"/>
    </source>
</evidence>
<accession>A0ACB9KDC2</accession>
<sequence>MHETRKQKPLEFHLKTPFAANTGSNHVKNCTEFLVLRFDDDKHAFLATTEKAHTFLRPPSPGNFILTPVRARRNC</sequence>
<reference evidence="1 2" key="2">
    <citation type="journal article" date="2022" name="Mol. Ecol. Resour.">
        <title>The genomes of chicory, endive, great burdock and yacon provide insights into Asteraceae paleo-polyploidization history and plant inulin production.</title>
        <authorList>
            <person name="Fan W."/>
            <person name="Wang S."/>
            <person name="Wang H."/>
            <person name="Wang A."/>
            <person name="Jiang F."/>
            <person name="Liu H."/>
            <person name="Zhao H."/>
            <person name="Xu D."/>
            <person name="Zhang Y."/>
        </authorList>
    </citation>
    <scope>NUCLEOTIDE SEQUENCE [LARGE SCALE GENOMIC DNA]</scope>
    <source>
        <strain evidence="2">cv. Yunnan</strain>
        <tissue evidence="1">Leaves</tissue>
    </source>
</reference>
<dbReference type="EMBL" id="CM042018">
    <property type="protein sequence ID" value="KAI3830257.1"/>
    <property type="molecule type" value="Genomic_DNA"/>
</dbReference>
<proteinExistence type="predicted"/>